<evidence type="ECO:0000313" key="4">
    <source>
        <dbReference type="Proteomes" id="UP000595895"/>
    </source>
</evidence>
<dbReference type="RefSeq" id="WP_200275174.1">
    <property type="nucleotide sequence ID" value="NZ_CP066802.1"/>
</dbReference>
<evidence type="ECO:0000259" key="2">
    <source>
        <dbReference type="Pfam" id="PF25976"/>
    </source>
</evidence>
<dbReference type="PROSITE" id="PS51318">
    <property type="entry name" value="TAT"/>
    <property type="match status" value="1"/>
</dbReference>
<name>A0A7T7S178_9ACTO</name>
<dbReference type="NCBIfam" id="TIGR01409">
    <property type="entry name" value="TAT_signal_seq"/>
    <property type="match status" value="1"/>
</dbReference>
<sequence>MVSVEPQPSARWSGRAGPGRRDFLGLLAAAAGTAGLGGCVTLPSSGRVHRAEVAAGQQSALVQTADLPLVGAEPPEIVAGFLRACAVGPNDSFATARHYLLGPLSSSWWPEKLVRLYPHLDSPSITLGESGAVQVTVPVQAEVDAEGVYRANEEPEGSSLQLSYTLTRDADNQWRIAQAPEGVLLPAYSFSSSFICVPVLFLTPDGSHWVADARWVPARNAISRVVSRILGGPSEHLQAVVAPLPLTDLELKQPKGLAVVSGVATVELRSTARHPAGLLAQLAAQIHMSLSALDVVEEVRVLVNDELVPPAPGLPDPFADPGRVVLLEGSSVVRGLGGAREALTDLSVLGGDGVSHPVLGPDHALYAVNGRSMMRLVLGAGNAAAIYSTTDPHSSRDVLLPPVVDADGWVWTGREGRLSVVNGWGAAHNLEAGWLKGEVTAFDLSAEAGRVALVVATPEGARVVVCTVRREGGDAHPRALVGPQWLTAPGATEVAWADPVTVAVLMTDEDGGHGVLRLHVVGGPYEDVSTVTGVTALAGNRTNGTLLACDSHSVLWRRSGASWHEADTGCRYPSYPLPGTAAY</sequence>
<proteinExistence type="predicted"/>
<feature type="domain" description="Lipoprotein LpqB N-terminal" evidence="2">
    <location>
        <begin position="68"/>
        <end position="190"/>
    </location>
</feature>
<dbReference type="AlphaFoldDB" id="A0A7T7S178"/>
<reference evidence="3 4" key="1">
    <citation type="submission" date="2020-12" db="EMBL/GenBank/DDBJ databases">
        <authorList>
            <person name="Zhou J."/>
        </authorList>
    </citation>
    <scope>NUCLEOTIDE SEQUENCE [LARGE SCALE GENOMIC DNA]</scope>
    <source>
        <strain evidence="3 4">CCUG 61299</strain>
    </source>
</reference>
<keyword evidence="4" id="KW-1185">Reference proteome</keyword>
<dbReference type="InterPro" id="IPR059026">
    <property type="entry name" value="LpqB_N"/>
</dbReference>
<dbReference type="Pfam" id="PF10646">
    <property type="entry name" value="Germane"/>
    <property type="match status" value="1"/>
</dbReference>
<dbReference type="Proteomes" id="UP000595895">
    <property type="component" value="Chromosome"/>
</dbReference>
<protein>
    <submittedName>
        <fullName evidence="3">GerMN domain-containing protein</fullName>
    </submittedName>
</protein>
<dbReference type="Pfam" id="PF25976">
    <property type="entry name" value="LpqB_N"/>
    <property type="match status" value="1"/>
</dbReference>
<evidence type="ECO:0000259" key="1">
    <source>
        <dbReference type="Pfam" id="PF10646"/>
    </source>
</evidence>
<organism evidence="3 4">
    <name type="scientific">Actinomyces weissii</name>
    <dbReference type="NCBI Taxonomy" id="675090"/>
    <lineage>
        <taxon>Bacteria</taxon>
        <taxon>Bacillati</taxon>
        <taxon>Actinomycetota</taxon>
        <taxon>Actinomycetes</taxon>
        <taxon>Actinomycetales</taxon>
        <taxon>Actinomycetaceae</taxon>
        <taxon>Actinomyces</taxon>
    </lineage>
</organism>
<dbReference type="InterPro" id="IPR019606">
    <property type="entry name" value="GerMN"/>
</dbReference>
<gene>
    <name evidence="3" type="ORF">JG540_07945</name>
</gene>
<accession>A0A7T7S178</accession>
<dbReference type="InterPro" id="IPR006311">
    <property type="entry name" value="TAT_signal"/>
</dbReference>
<dbReference type="EMBL" id="CP066802">
    <property type="protein sequence ID" value="QQM66973.1"/>
    <property type="molecule type" value="Genomic_DNA"/>
</dbReference>
<dbReference type="KEGG" id="awe:JG540_07945"/>
<dbReference type="InterPro" id="IPR019546">
    <property type="entry name" value="TAT_signal_bac_arc"/>
</dbReference>
<evidence type="ECO:0000313" key="3">
    <source>
        <dbReference type="EMBL" id="QQM66973.1"/>
    </source>
</evidence>
<feature type="domain" description="GerMN" evidence="1">
    <location>
        <begin position="201"/>
        <end position="306"/>
    </location>
</feature>